<dbReference type="EMBL" id="BMNT01000030">
    <property type="protein sequence ID" value="GGL02604.1"/>
    <property type="molecule type" value="Genomic_DNA"/>
</dbReference>
<dbReference type="InterPro" id="IPR036278">
    <property type="entry name" value="Sialidase_sf"/>
</dbReference>
<name>A0A917RDW7_9ACTN</name>
<accession>A0A917RDW7</accession>
<reference evidence="2" key="1">
    <citation type="journal article" date="2014" name="Int. J. Syst. Evol. Microbiol.">
        <title>Complete genome sequence of Corynebacterium casei LMG S-19264T (=DSM 44701T), isolated from a smear-ripened cheese.</title>
        <authorList>
            <consortium name="US DOE Joint Genome Institute (JGI-PGF)"/>
            <person name="Walter F."/>
            <person name="Albersmeier A."/>
            <person name="Kalinowski J."/>
            <person name="Ruckert C."/>
        </authorList>
    </citation>
    <scope>NUCLEOTIDE SEQUENCE</scope>
    <source>
        <strain evidence="2">JCM 13064</strain>
    </source>
</reference>
<dbReference type="Pfam" id="PF13088">
    <property type="entry name" value="BNR_2"/>
    <property type="match status" value="1"/>
</dbReference>
<dbReference type="SUPFAM" id="SSF50939">
    <property type="entry name" value="Sialidases"/>
    <property type="match status" value="1"/>
</dbReference>
<dbReference type="AlphaFoldDB" id="A0A917RDW7"/>
<dbReference type="Proteomes" id="UP000645217">
    <property type="component" value="Unassembled WGS sequence"/>
</dbReference>
<dbReference type="Gene3D" id="2.120.10.10">
    <property type="match status" value="1"/>
</dbReference>
<dbReference type="CDD" id="cd15482">
    <property type="entry name" value="Sialidase_non-viral"/>
    <property type="match status" value="1"/>
</dbReference>
<keyword evidence="3" id="KW-1185">Reference proteome</keyword>
<evidence type="ECO:0000259" key="1">
    <source>
        <dbReference type="Pfam" id="PF13088"/>
    </source>
</evidence>
<evidence type="ECO:0000313" key="3">
    <source>
        <dbReference type="Proteomes" id="UP000645217"/>
    </source>
</evidence>
<proteinExistence type="predicted"/>
<feature type="domain" description="Sialidase" evidence="1">
    <location>
        <begin position="79"/>
        <end position="331"/>
    </location>
</feature>
<gene>
    <name evidence="2" type="ORF">GCM10007964_50840</name>
</gene>
<protein>
    <recommendedName>
        <fullName evidence="1">Sialidase domain-containing protein</fullName>
    </recommendedName>
</protein>
<organism evidence="2 3">
    <name type="scientific">Sphaerisporangium melleum</name>
    <dbReference type="NCBI Taxonomy" id="321316"/>
    <lineage>
        <taxon>Bacteria</taxon>
        <taxon>Bacillati</taxon>
        <taxon>Actinomycetota</taxon>
        <taxon>Actinomycetes</taxon>
        <taxon>Streptosporangiales</taxon>
        <taxon>Streptosporangiaceae</taxon>
        <taxon>Sphaerisporangium</taxon>
    </lineage>
</organism>
<evidence type="ECO:0000313" key="2">
    <source>
        <dbReference type="EMBL" id="GGL02604.1"/>
    </source>
</evidence>
<dbReference type="RefSeq" id="WP_189165554.1">
    <property type="nucleotide sequence ID" value="NZ_BMNT01000030.1"/>
</dbReference>
<reference evidence="2" key="2">
    <citation type="submission" date="2020-09" db="EMBL/GenBank/DDBJ databases">
        <authorList>
            <person name="Sun Q."/>
            <person name="Ohkuma M."/>
        </authorList>
    </citation>
    <scope>NUCLEOTIDE SEQUENCE</scope>
    <source>
        <strain evidence="2">JCM 13064</strain>
    </source>
</reference>
<comment type="caution">
    <text evidence="2">The sequence shown here is derived from an EMBL/GenBank/DDBJ whole genome shotgun (WGS) entry which is preliminary data.</text>
</comment>
<dbReference type="InterPro" id="IPR011040">
    <property type="entry name" value="Sialidase"/>
</dbReference>
<sequence length="764" mass="80331">MNASPDRARGWPDADVVGAAVGTPVTVYDAVALDSRGELAHEGNRVPDIVALDARRLVIGWRAGVGDDRDPSPTDQGTIMYATSADGGATWTTGTLAAATRTHRYHYVIFLNDGGTLLAFLGRINVAANRNSAGEVAAFPVAMIAKRSTDAGRTWTDFPIKVGVPANSRGVVLAGRPLKHGDVWLLPYWQAAGGTTRAGVLRSADLVTWAPGALAANPPGVSVEEPQLVVSQDDPGTLLMVTRTLNLTTGTSAAARDAFYRANPSYAATATSTDGGLTWSRMTLDPALPNYYVKGLFTKDSTGRYLTVYNTLAGPFTGSSAGKPDQYREVLYYKVKRPGAPWGPGRLFADGTRLTEGAARGWDVYASADEYAPGRFFVVWEHNQKAIKVAELDLSRSFTGVGGDWGDLSGWTVTAGARTAEPDGTGRLRLADASSGGTAFRGVTQPYGPPAGFVATLTARVVSHSLIDPRTGVGAGLALKVATGSVRLMLALQPDGLYSFVRDVAGWSRVHAEPIDTAAAHTWQVAVDARGAAVLSVDGRETGARWTVAASRETPQVALWVSGTAAAPAQALVDRLEVVDDIAGTSWDAFGDWTLNGAGGRAEVTGGALLLRSASRRASSASLGLDVRQGCDFTLEFRGQVTDDSALDPRTGEGVSLGAKVANGQRRLMLTVQKSGVWTIRKGATEWEKIYSSPTAAGPATWKVTVDSAGVARLRRDGADTGATWVVQDSRESPQVTHWVNGTAGGNAAAARVEWTRLTATPPA</sequence>